<evidence type="ECO:0000259" key="1">
    <source>
        <dbReference type="PROSITE" id="PS51736"/>
    </source>
</evidence>
<feature type="domain" description="Recombinase" evidence="2">
    <location>
        <begin position="159"/>
        <end position="305"/>
    </location>
</feature>
<dbReference type="EMBL" id="JAUTWS010000273">
    <property type="protein sequence ID" value="MDO9714460.1"/>
    <property type="molecule type" value="Genomic_DNA"/>
</dbReference>
<dbReference type="Gene3D" id="3.90.1750.20">
    <property type="entry name" value="Putative Large Serine Recombinase, Chain B, Domain 2"/>
    <property type="match status" value="1"/>
</dbReference>
<keyword evidence="4" id="KW-1185">Reference proteome</keyword>
<feature type="non-terminal residue" evidence="3">
    <location>
        <position position="1"/>
    </location>
</feature>
<feature type="non-terminal residue" evidence="3">
    <location>
        <position position="560"/>
    </location>
</feature>
<dbReference type="InterPro" id="IPR006119">
    <property type="entry name" value="Resolv_N"/>
</dbReference>
<comment type="caution">
    <text evidence="3">The sequence shown here is derived from an EMBL/GenBank/DDBJ whole genome shotgun (WGS) entry which is preliminary data.</text>
</comment>
<dbReference type="SMART" id="SM00857">
    <property type="entry name" value="Resolvase"/>
    <property type="match status" value="1"/>
</dbReference>
<feature type="domain" description="Resolvase/invertase-type recombinase catalytic" evidence="1">
    <location>
        <begin position="1"/>
        <end position="152"/>
    </location>
</feature>
<dbReference type="InterPro" id="IPR011109">
    <property type="entry name" value="DNA_bind_recombinase_dom"/>
</dbReference>
<evidence type="ECO:0000313" key="3">
    <source>
        <dbReference type="EMBL" id="MDO9714460.1"/>
    </source>
</evidence>
<dbReference type="Proteomes" id="UP001243009">
    <property type="component" value="Unassembled WGS sequence"/>
</dbReference>
<dbReference type="InterPro" id="IPR038109">
    <property type="entry name" value="DNA_bind_recomb_sf"/>
</dbReference>
<dbReference type="PROSITE" id="PS51737">
    <property type="entry name" value="RECOMBINASE_DNA_BIND"/>
    <property type="match status" value="1"/>
</dbReference>
<reference evidence="3 4" key="1">
    <citation type="submission" date="2023-08" db="EMBL/GenBank/DDBJ databases">
        <title>The draft genome sequence of Paracraurococcus sp. LOR1-02.</title>
        <authorList>
            <person name="Kingkaew E."/>
            <person name="Tanasupawat S."/>
        </authorList>
    </citation>
    <scope>NUCLEOTIDE SEQUENCE [LARGE SCALE GENOMIC DNA]</scope>
    <source>
        <strain evidence="3 4">LOR1-02</strain>
    </source>
</reference>
<gene>
    <name evidence="3" type="ORF">Q7A36_39635</name>
</gene>
<sequence>LAIVYVRQSTLRQVQQHGESTRLQYALADRARQLGWHAEQVVVIDDDLGRSAASTLDRPGFQRLVAEVGLGHVGLVLGIEVSRLARSCCDWHQLLEICALFDTLIADADGLYDPGTYNDRLLLGLKGTMSEAELHILKGRMLEGRRAKAARGELVIGLPRGYVQRPSGEVALDPDEGVRSVIRLVFDVFERRRSIRGVLTYLVDHDIALPDRVRSGPNRGEIRWNRPNHATVADMLRHPAYAGAYVYGRRRMERRAQLPGKPHSGRRFIRAPESWTVLRRDCWPAYIDWETYTRNQEQMAANRAKHDGVPRGGHALLGGLVHCGRCGRRMALAYHNNGREARYQCCQEAVTFAGPRCQSLSAAPVDELVARLILAALTPSAVEVSLQLAEDLELERAGRRRHWAERLERARYETALARRRYEAVDPDMRLVARTLEREWEAALTAEEALAAEHAREMARQPSRLGAAELAVIRQLAEDVPALWHAPTTTQKDRQAIARLVLERVVIRLEGASEHLEVECEWAGGVRTRHALVRTVRRFEQLRGFEQILATIRDLRQQGCS</sequence>
<dbReference type="Pfam" id="PF07508">
    <property type="entry name" value="Recombinase"/>
    <property type="match status" value="1"/>
</dbReference>
<dbReference type="PANTHER" id="PTHR30461">
    <property type="entry name" value="DNA-INVERTASE FROM LAMBDOID PROPHAGE"/>
    <property type="match status" value="1"/>
</dbReference>
<dbReference type="SUPFAM" id="SSF53041">
    <property type="entry name" value="Resolvase-like"/>
    <property type="match status" value="1"/>
</dbReference>
<evidence type="ECO:0000259" key="2">
    <source>
        <dbReference type="PROSITE" id="PS51737"/>
    </source>
</evidence>
<name>A0ABT9EE08_9PROT</name>
<dbReference type="RefSeq" id="WP_305109291.1">
    <property type="nucleotide sequence ID" value="NZ_JAUTWS010000273.1"/>
</dbReference>
<dbReference type="InterPro" id="IPR050639">
    <property type="entry name" value="SSR_resolvase"/>
</dbReference>
<proteinExistence type="predicted"/>
<dbReference type="Gene3D" id="3.40.50.1390">
    <property type="entry name" value="Resolvase, N-terminal catalytic domain"/>
    <property type="match status" value="1"/>
</dbReference>
<dbReference type="InterPro" id="IPR036162">
    <property type="entry name" value="Resolvase-like_N_sf"/>
</dbReference>
<accession>A0ABT9EE08</accession>
<dbReference type="PANTHER" id="PTHR30461:SF23">
    <property type="entry name" value="DNA RECOMBINASE-RELATED"/>
    <property type="match status" value="1"/>
</dbReference>
<protein>
    <submittedName>
        <fullName evidence="3">Recombinase family protein</fullName>
    </submittedName>
</protein>
<dbReference type="Pfam" id="PF00239">
    <property type="entry name" value="Resolvase"/>
    <property type="match status" value="1"/>
</dbReference>
<evidence type="ECO:0000313" key="4">
    <source>
        <dbReference type="Proteomes" id="UP001243009"/>
    </source>
</evidence>
<dbReference type="Pfam" id="PF13408">
    <property type="entry name" value="Zn_ribbon_recom"/>
    <property type="match status" value="1"/>
</dbReference>
<dbReference type="PROSITE" id="PS51736">
    <property type="entry name" value="RECOMBINASES_3"/>
    <property type="match status" value="1"/>
</dbReference>
<dbReference type="CDD" id="cd00338">
    <property type="entry name" value="Ser_Recombinase"/>
    <property type="match status" value="1"/>
</dbReference>
<dbReference type="InterPro" id="IPR025827">
    <property type="entry name" value="Zn_ribbon_recom_dom"/>
</dbReference>
<organism evidence="3 4">
    <name type="scientific">Paracraurococcus lichenis</name>
    <dbReference type="NCBI Taxonomy" id="3064888"/>
    <lineage>
        <taxon>Bacteria</taxon>
        <taxon>Pseudomonadati</taxon>
        <taxon>Pseudomonadota</taxon>
        <taxon>Alphaproteobacteria</taxon>
        <taxon>Acetobacterales</taxon>
        <taxon>Roseomonadaceae</taxon>
        <taxon>Paracraurococcus</taxon>
    </lineage>
</organism>